<dbReference type="Pfam" id="PF05239">
    <property type="entry name" value="PRC"/>
    <property type="match status" value="1"/>
</dbReference>
<dbReference type="InterPro" id="IPR011033">
    <property type="entry name" value="PRC_barrel-like_sf"/>
</dbReference>
<name>A0ABR8PV06_9CLOT</name>
<dbReference type="InterPro" id="IPR027275">
    <property type="entry name" value="PRC-brl_dom"/>
</dbReference>
<dbReference type="EMBL" id="JACSRA010000018">
    <property type="protein sequence ID" value="MBD7911999.1"/>
    <property type="molecule type" value="Genomic_DNA"/>
</dbReference>
<protein>
    <submittedName>
        <fullName evidence="2">PRC-barrel domain-containing protein</fullName>
    </submittedName>
</protein>
<dbReference type="SUPFAM" id="SSF50346">
    <property type="entry name" value="PRC-barrel domain"/>
    <property type="match status" value="2"/>
</dbReference>
<keyword evidence="3" id="KW-1185">Reference proteome</keyword>
<comment type="caution">
    <text evidence="2">The sequence shown here is derived from an EMBL/GenBank/DDBJ whole genome shotgun (WGS) entry which is preliminary data.</text>
</comment>
<dbReference type="RefSeq" id="WP_191768879.1">
    <property type="nucleotide sequence ID" value="NZ_JACSRA010000018.1"/>
</dbReference>
<feature type="domain" description="PRC-barrel" evidence="1">
    <location>
        <begin position="77"/>
        <end position="128"/>
    </location>
</feature>
<sequence>MFRSKDLYMKNIYDSNGKKLGISKSIYIDFYRGQVIGIGFNNYKMNGKRNYVDVNDIILLEDNDILVKSVGKGSGLKFSDIKDLEVIDKLGNSKGIVEDILIDKENYKIKGLIVSPGIIDRILRGKEVILINNSVLGEDYILYLGEPNIVFKNIPHEINKNGYVKKA</sequence>
<proteinExistence type="predicted"/>
<organism evidence="2 3">
    <name type="scientific">Clostridium cibarium</name>
    <dbReference type="NCBI Taxonomy" id="2762247"/>
    <lineage>
        <taxon>Bacteria</taxon>
        <taxon>Bacillati</taxon>
        <taxon>Bacillota</taxon>
        <taxon>Clostridia</taxon>
        <taxon>Eubacteriales</taxon>
        <taxon>Clostridiaceae</taxon>
        <taxon>Clostridium</taxon>
    </lineage>
</organism>
<accession>A0ABR8PV06</accession>
<evidence type="ECO:0000313" key="2">
    <source>
        <dbReference type="EMBL" id="MBD7911999.1"/>
    </source>
</evidence>
<dbReference type="Gene3D" id="2.30.30.240">
    <property type="entry name" value="PRC-barrel domain"/>
    <property type="match status" value="1"/>
</dbReference>
<dbReference type="Proteomes" id="UP000627781">
    <property type="component" value="Unassembled WGS sequence"/>
</dbReference>
<evidence type="ECO:0000313" key="3">
    <source>
        <dbReference type="Proteomes" id="UP000627781"/>
    </source>
</evidence>
<reference evidence="2 3" key="1">
    <citation type="submission" date="2020-08" db="EMBL/GenBank/DDBJ databases">
        <title>A Genomic Blueprint of the Chicken Gut Microbiome.</title>
        <authorList>
            <person name="Gilroy R."/>
            <person name="Ravi A."/>
            <person name="Getino M."/>
            <person name="Pursley I."/>
            <person name="Horton D.L."/>
            <person name="Alikhan N.-F."/>
            <person name="Baker D."/>
            <person name="Gharbi K."/>
            <person name="Hall N."/>
            <person name="Watson M."/>
            <person name="Adriaenssens E.M."/>
            <person name="Foster-Nyarko E."/>
            <person name="Jarju S."/>
            <person name="Secka A."/>
            <person name="Antonio M."/>
            <person name="Oren A."/>
            <person name="Chaudhuri R."/>
            <person name="La Ragione R.M."/>
            <person name="Hildebrand F."/>
            <person name="Pallen M.J."/>
        </authorList>
    </citation>
    <scope>NUCLEOTIDE SEQUENCE [LARGE SCALE GENOMIC DNA]</scope>
    <source>
        <strain evidence="2 3">Sa3CVN1</strain>
    </source>
</reference>
<gene>
    <name evidence="2" type="ORF">H9661_11585</name>
</gene>
<evidence type="ECO:0000259" key="1">
    <source>
        <dbReference type="Pfam" id="PF05239"/>
    </source>
</evidence>